<dbReference type="NCBIfam" id="NF001238">
    <property type="entry name" value="PRK00211.1"/>
    <property type="match status" value="1"/>
</dbReference>
<name>A0A6L7HW84_9GAMM</name>
<dbReference type="Proteomes" id="UP000474778">
    <property type="component" value="Unassembled WGS sequence"/>
</dbReference>
<comment type="caution">
    <text evidence="2">The sequence shown here is derived from an EMBL/GenBank/DDBJ whole genome shotgun (WGS) entry which is preliminary data.</text>
</comment>
<sequence>MMKKIAIIFRHAPHGSAKGREGLDFALLSATFEQEISLIFADEGVLNLVPQQTPEAIGAKDFLAAFKALPLYDIECVYACHQSLADYQLEESALAIPLEVKTPAEIAELLTQADEVFVY</sequence>
<comment type="similarity">
    <text evidence="1">Belongs to the DsrF/TusC family.</text>
</comment>
<accession>A0A6L7HW84</accession>
<dbReference type="SUPFAM" id="SSF75169">
    <property type="entry name" value="DsrEFH-like"/>
    <property type="match status" value="1"/>
</dbReference>
<protein>
    <submittedName>
        <fullName evidence="2">Sulfurtransferase complex subunit TusC</fullName>
    </submittedName>
</protein>
<dbReference type="EMBL" id="WRPA01000001">
    <property type="protein sequence ID" value="MXR67398.1"/>
    <property type="molecule type" value="Genomic_DNA"/>
</dbReference>
<proteinExistence type="inferred from homology"/>
<organism evidence="2 3">
    <name type="scientific">Shewanella insulae</name>
    <dbReference type="NCBI Taxonomy" id="2681496"/>
    <lineage>
        <taxon>Bacteria</taxon>
        <taxon>Pseudomonadati</taxon>
        <taxon>Pseudomonadota</taxon>
        <taxon>Gammaproteobacteria</taxon>
        <taxon>Alteromonadales</taxon>
        <taxon>Shewanellaceae</taxon>
        <taxon>Shewanella</taxon>
    </lineage>
</organism>
<dbReference type="PANTHER" id="PTHR38780">
    <property type="entry name" value="PROTEIN TUSC"/>
    <property type="match status" value="1"/>
</dbReference>
<dbReference type="NCBIfam" id="TIGR03010">
    <property type="entry name" value="sulf_tusC_dsrF"/>
    <property type="match status" value="1"/>
</dbReference>
<dbReference type="InterPro" id="IPR003787">
    <property type="entry name" value="Sulphur_relay_DsrE/F-like"/>
</dbReference>
<dbReference type="AlphaFoldDB" id="A0A6L7HW84"/>
<dbReference type="InterPro" id="IPR017462">
    <property type="entry name" value="Sulphur_relay_TusC/DsrF"/>
</dbReference>
<reference evidence="2 3" key="1">
    <citation type="submission" date="2019-12" db="EMBL/GenBank/DDBJ databases">
        <title>Shewanella insulae sp. nov., isolated from a tidal flat.</title>
        <authorList>
            <person name="Yoon J.-H."/>
        </authorList>
    </citation>
    <scope>NUCLEOTIDE SEQUENCE [LARGE SCALE GENOMIC DNA]</scope>
    <source>
        <strain evidence="2 3">JBTF-M18</strain>
    </source>
</reference>
<dbReference type="Pfam" id="PF02635">
    <property type="entry name" value="DsrE"/>
    <property type="match status" value="1"/>
</dbReference>
<gene>
    <name evidence="2" type="primary">tusC</name>
    <name evidence="2" type="ORF">GNT65_01700</name>
</gene>
<dbReference type="GO" id="GO:0016740">
    <property type="term" value="F:transferase activity"/>
    <property type="evidence" value="ECO:0007669"/>
    <property type="project" value="UniProtKB-KW"/>
</dbReference>
<dbReference type="Gene3D" id="3.40.1260.10">
    <property type="entry name" value="DsrEFH-like"/>
    <property type="match status" value="1"/>
</dbReference>
<keyword evidence="2" id="KW-0808">Transferase</keyword>
<dbReference type="PANTHER" id="PTHR38780:SF1">
    <property type="entry name" value="PROTEIN TUSC"/>
    <property type="match status" value="1"/>
</dbReference>
<keyword evidence="3" id="KW-1185">Reference proteome</keyword>
<evidence type="ECO:0000313" key="3">
    <source>
        <dbReference type="Proteomes" id="UP000474778"/>
    </source>
</evidence>
<evidence type="ECO:0000256" key="1">
    <source>
        <dbReference type="ARBA" id="ARBA00005996"/>
    </source>
</evidence>
<dbReference type="InterPro" id="IPR027396">
    <property type="entry name" value="DsrEFH-like"/>
</dbReference>
<evidence type="ECO:0000313" key="2">
    <source>
        <dbReference type="EMBL" id="MXR67398.1"/>
    </source>
</evidence>